<dbReference type="InterPro" id="IPR006969">
    <property type="entry name" value="Stig-like"/>
</dbReference>
<name>U5DH17_AMBTC</name>
<keyword evidence="2" id="KW-0732">Signal</keyword>
<dbReference type="PANTHER" id="PTHR33227:SF48">
    <property type="entry name" value="STIGMA-SPECIFIC STIG1-LIKE PROTEIN 4"/>
    <property type="match status" value="1"/>
</dbReference>
<keyword evidence="4" id="KW-1185">Reference proteome</keyword>
<accession>U5DH17</accession>
<dbReference type="eggNOG" id="ENOG502S2JZ">
    <property type="taxonomic scope" value="Eukaryota"/>
</dbReference>
<gene>
    <name evidence="3" type="ORF">AMTR_s00062p00210870</name>
</gene>
<evidence type="ECO:0000313" key="3">
    <source>
        <dbReference type="EMBL" id="ERN19733.1"/>
    </source>
</evidence>
<protein>
    <submittedName>
        <fullName evidence="3">Uncharacterized protein</fullName>
    </submittedName>
</protein>
<evidence type="ECO:0000256" key="1">
    <source>
        <dbReference type="ARBA" id="ARBA00006010"/>
    </source>
</evidence>
<evidence type="ECO:0000313" key="4">
    <source>
        <dbReference type="Proteomes" id="UP000017836"/>
    </source>
</evidence>
<dbReference type="EMBL" id="KI392068">
    <property type="protein sequence ID" value="ERN19733.1"/>
    <property type="molecule type" value="Genomic_DNA"/>
</dbReference>
<comment type="similarity">
    <text evidence="1">Belongs to the STIG1 family.</text>
</comment>
<evidence type="ECO:0000256" key="2">
    <source>
        <dbReference type="ARBA" id="ARBA00022729"/>
    </source>
</evidence>
<dbReference type="STRING" id="13333.U5DH17"/>
<dbReference type="Pfam" id="PF04885">
    <property type="entry name" value="Stig1"/>
    <property type="match status" value="1"/>
</dbReference>
<proteinExistence type="inferred from homology"/>
<dbReference type="PANTHER" id="PTHR33227">
    <property type="entry name" value="STIGMA-SPECIFIC STIG1-LIKE PROTEIN 3"/>
    <property type="match status" value="1"/>
</dbReference>
<organism evidence="3 4">
    <name type="scientific">Amborella trichopoda</name>
    <dbReference type="NCBI Taxonomy" id="13333"/>
    <lineage>
        <taxon>Eukaryota</taxon>
        <taxon>Viridiplantae</taxon>
        <taxon>Streptophyta</taxon>
        <taxon>Embryophyta</taxon>
        <taxon>Tracheophyta</taxon>
        <taxon>Spermatophyta</taxon>
        <taxon>Magnoliopsida</taxon>
        <taxon>Amborellales</taxon>
        <taxon>Amborellaceae</taxon>
        <taxon>Amborella</taxon>
    </lineage>
</organism>
<dbReference type="Proteomes" id="UP000017836">
    <property type="component" value="Unassembled WGS sequence"/>
</dbReference>
<sequence>MSLGRSPWLEKAGKPRQSGCWKRPWICKMQEEKGPGKGKRKMRCCKNRCVDVSSDMTNCGLCGVRCPFSWHCCKGICIDTNVNPFHCGKCSHRCPIGALCFYGMCAYAQPLPPFPFPFPPKPPLPPFPKPPKPQPPSLK</sequence>
<dbReference type="AlphaFoldDB" id="U5DH17"/>
<dbReference type="HOGENOM" id="CLU_111795_0_0_1"/>
<dbReference type="Gramene" id="ERN19733">
    <property type="protein sequence ID" value="ERN19733"/>
    <property type="gene ID" value="AMTR_s00062p00210870"/>
</dbReference>
<dbReference type="OMA" id="RPWICNE"/>
<reference evidence="4" key="1">
    <citation type="journal article" date="2013" name="Science">
        <title>The Amborella genome and the evolution of flowering plants.</title>
        <authorList>
            <consortium name="Amborella Genome Project"/>
        </authorList>
    </citation>
    <scope>NUCLEOTIDE SEQUENCE [LARGE SCALE GENOMIC DNA]</scope>
</reference>